<evidence type="ECO:0000256" key="5">
    <source>
        <dbReference type="ARBA" id="ARBA00022692"/>
    </source>
</evidence>
<evidence type="ECO:0000256" key="10">
    <source>
        <dbReference type="SAM" id="Phobius"/>
    </source>
</evidence>
<evidence type="ECO:0000256" key="2">
    <source>
        <dbReference type="ARBA" id="ARBA00004687"/>
    </source>
</evidence>
<keyword evidence="7 10" id="KW-1133">Transmembrane helix</keyword>
<feature type="transmembrane region" description="Helical" evidence="10">
    <location>
        <begin position="564"/>
        <end position="584"/>
    </location>
</feature>
<dbReference type="InParanoid" id="Q54QP2"/>
<protein>
    <submittedName>
        <fullName evidence="12">Phosphatidylinositol glycan, class X</fullName>
    </submittedName>
</protein>
<dbReference type="AlphaFoldDB" id="Q54QP2"/>
<dbReference type="PaxDb" id="44689-DDB0235224"/>
<keyword evidence="4" id="KW-0337">GPI-anchor biosynthesis</keyword>
<keyword evidence="13" id="KW-1185">Reference proteome</keyword>
<dbReference type="dictyBase" id="DDB_G0283717">
    <property type="gene designation" value="pigX"/>
</dbReference>
<keyword evidence="8 10" id="KW-0472">Membrane</keyword>
<feature type="chain" id="PRO_5004249298" evidence="11">
    <location>
        <begin position="21"/>
        <end position="594"/>
    </location>
</feature>
<evidence type="ECO:0000256" key="1">
    <source>
        <dbReference type="ARBA" id="ARBA00004389"/>
    </source>
</evidence>
<dbReference type="VEuPathDB" id="AmoebaDB:DDB_G0283717"/>
<comment type="subcellular location">
    <subcellularLocation>
        <location evidence="1">Endoplasmic reticulum membrane</location>
        <topology evidence="1">Single-pass membrane protein</topology>
    </subcellularLocation>
</comment>
<dbReference type="HOGENOM" id="CLU_459631_0_0_1"/>
<dbReference type="GO" id="GO:0005789">
    <property type="term" value="C:endoplasmic reticulum membrane"/>
    <property type="evidence" value="ECO:0007669"/>
    <property type="project" value="UniProtKB-SubCell"/>
</dbReference>
<dbReference type="GeneID" id="8624227"/>
<reference evidence="12 13" key="1">
    <citation type="journal article" date="2005" name="Nature">
        <title>The genome of the social amoeba Dictyostelium discoideum.</title>
        <authorList>
            <consortium name="The Dictyostelium discoideum Sequencing Consortium"/>
            <person name="Eichinger L."/>
            <person name="Pachebat J.A."/>
            <person name="Glockner G."/>
            <person name="Rajandream M.A."/>
            <person name="Sucgang R."/>
            <person name="Berriman M."/>
            <person name="Song J."/>
            <person name="Olsen R."/>
            <person name="Szafranski K."/>
            <person name="Xu Q."/>
            <person name="Tunggal B."/>
            <person name="Kummerfeld S."/>
            <person name="Madera M."/>
            <person name="Konfortov B.A."/>
            <person name="Rivero F."/>
            <person name="Bankier A.T."/>
            <person name="Lehmann R."/>
            <person name="Hamlin N."/>
            <person name="Davies R."/>
            <person name="Gaudet P."/>
            <person name="Fey P."/>
            <person name="Pilcher K."/>
            <person name="Chen G."/>
            <person name="Saunders D."/>
            <person name="Sodergren E."/>
            <person name="Davis P."/>
            <person name="Kerhornou A."/>
            <person name="Nie X."/>
            <person name="Hall N."/>
            <person name="Anjard C."/>
            <person name="Hemphill L."/>
            <person name="Bason N."/>
            <person name="Farbrother P."/>
            <person name="Desany B."/>
            <person name="Just E."/>
            <person name="Morio T."/>
            <person name="Rost R."/>
            <person name="Churcher C."/>
            <person name="Cooper J."/>
            <person name="Haydock S."/>
            <person name="van Driessche N."/>
            <person name="Cronin A."/>
            <person name="Goodhead I."/>
            <person name="Muzny D."/>
            <person name="Mourier T."/>
            <person name="Pain A."/>
            <person name="Lu M."/>
            <person name="Harper D."/>
            <person name="Lindsay R."/>
            <person name="Hauser H."/>
            <person name="James K."/>
            <person name="Quiles M."/>
            <person name="Madan Babu M."/>
            <person name="Saito T."/>
            <person name="Buchrieser C."/>
            <person name="Wardroper A."/>
            <person name="Felder M."/>
            <person name="Thangavelu M."/>
            <person name="Johnson D."/>
            <person name="Knights A."/>
            <person name="Loulseged H."/>
            <person name="Mungall K."/>
            <person name="Oliver K."/>
            <person name="Price C."/>
            <person name="Quail M.A."/>
            <person name="Urushihara H."/>
            <person name="Hernandez J."/>
            <person name="Rabbinowitsch E."/>
            <person name="Steffen D."/>
            <person name="Sanders M."/>
            <person name="Ma J."/>
            <person name="Kohara Y."/>
            <person name="Sharp S."/>
            <person name="Simmonds M."/>
            <person name="Spiegler S."/>
            <person name="Tivey A."/>
            <person name="Sugano S."/>
            <person name="White B."/>
            <person name="Walker D."/>
            <person name="Woodward J."/>
            <person name="Winckler T."/>
            <person name="Tanaka Y."/>
            <person name="Shaulsky G."/>
            <person name="Schleicher M."/>
            <person name="Weinstock G."/>
            <person name="Rosenthal A."/>
            <person name="Cox E.C."/>
            <person name="Chisholm R.L."/>
            <person name="Gibbs R."/>
            <person name="Loomis W.F."/>
            <person name="Platzer M."/>
            <person name="Kay R.R."/>
            <person name="Williams J."/>
            <person name="Dear P.H."/>
            <person name="Noegel A.A."/>
            <person name="Barrell B."/>
            <person name="Kuspa A."/>
        </authorList>
    </citation>
    <scope>NUCLEOTIDE SEQUENCE [LARGE SCALE GENOMIC DNA]</scope>
    <source>
        <strain evidence="12 13">AX4</strain>
    </source>
</reference>
<dbReference type="Proteomes" id="UP000002195">
    <property type="component" value="Unassembled WGS sequence"/>
</dbReference>
<dbReference type="PANTHER" id="PTHR28650">
    <property type="entry name" value="PHOSPHATIDYLINOSITOL-GLYCAN BIOSYNTHESIS CLASS X PROTEIN"/>
    <property type="match status" value="1"/>
</dbReference>
<evidence type="ECO:0000256" key="8">
    <source>
        <dbReference type="ARBA" id="ARBA00023136"/>
    </source>
</evidence>
<dbReference type="KEGG" id="ddi:DDB_G0283717"/>
<evidence type="ECO:0000313" key="12">
    <source>
        <dbReference type="EMBL" id="EAL65625.2"/>
    </source>
</evidence>
<evidence type="ECO:0000256" key="9">
    <source>
        <dbReference type="ARBA" id="ARBA00023180"/>
    </source>
</evidence>
<proteinExistence type="inferred from homology"/>
<feature type="signal peptide" evidence="11">
    <location>
        <begin position="1"/>
        <end position="20"/>
    </location>
</feature>
<dbReference type="Reactome" id="R-DDI-162710">
    <property type="pathway name" value="Synthesis of glycosylphosphatidylinositol (GPI)"/>
</dbReference>
<keyword evidence="5 10" id="KW-0812">Transmembrane</keyword>
<accession>Q54QP2</accession>
<gene>
    <name evidence="12" type="primary">pigX</name>
    <name evidence="12" type="ORF">DDB_G0283717</name>
</gene>
<dbReference type="InterPro" id="IPR040039">
    <property type="entry name" value="PIGX"/>
</dbReference>
<evidence type="ECO:0000256" key="4">
    <source>
        <dbReference type="ARBA" id="ARBA00022502"/>
    </source>
</evidence>
<sequence>MNKLISLLFLIIINLIIISAIVDINYQSYQSNDIIIIQDLKENEKLNLKNHVNSDKIDITTTNSADNSINNFLISHQHTSNFKNNLFNDDNYNNNIESIIVYFNNNHLKGKFSKTSSKYPTLIEPIIRIVVNFKDGSKEIQMDEFSTIKTMTFNQTLNICKILESVLDTSIQPCSSNESPIFDNLLHMGLIPNTMNPPYLTNNNNNNNNNNKDSNILKPINDISIKRQRIIQSSKFNKQENEKSYLELFNSNSYLNCLSIFNHHKLCNSHKVSYSIENSYDQLLGFTLTINKNSIEFNEQTLINTNKLTIKYNPISTTSTTTTTTSTTLALLNADKSKEIYKLENSKASKLDEMIDNIETTTLVKDGDDSEWVILKLDHLVKKSGFHRELVINVTLKSPLRDTVPGVCKIMVLENLDQGIFVDRYEVDEIERFGGPKVVIYQLIDLEKPSTSSTQNFVSIIKQFNTTGSATQDIQLTLPIHLRYQNPLFSDNGDSNTFRQSIISSPQIYLSCEPTNSVLNNNDNSNNDNWNLITNYNLLLDDISKSISINVPVGQLNDNDSVKFYTLLVTVIGSILVIITIFITHKKNLLQKKK</sequence>
<organism evidence="12 13">
    <name type="scientific">Dictyostelium discoideum</name>
    <name type="common">Social amoeba</name>
    <dbReference type="NCBI Taxonomy" id="44689"/>
    <lineage>
        <taxon>Eukaryota</taxon>
        <taxon>Amoebozoa</taxon>
        <taxon>Evosea</taxon>
        <taxon>Eumycetozoa</taxon>
        <taxon>Dictyostelia</taxon>
        <taxon>Dictyosteliales</taxon>
        <taxon>Dictyosteliaceae</taxon>
        <taxon>Dictyostelium</taxon>
    </lineage>
</organism>
<comment type="caution">
    <text evidence="12">The sequence shown here is derived from an EMBL/GenBank/DDBJ whole genome shotgun (WGS) entry which is preliminary data.</text>
</comment>
<comment type="similarity">
    <text evidence="3">Belongs to the PIGX family.</text>
</comment>
<evidence type="ECO:0000313" key="13">
    <source>
        <dbReference type="Proteomes" id="UP000002195"/>
    </source>
</evidence>
<dbReference type="eggNOG" id="ENOG502RBDD">
    <property type="taxonomic scope" value="Eukaryota"/>
</dbReference>
<keyword evidence="11" id="KW-0732">Signal</keyword>
<dbReference type="SMART" id="SM00780">
    <property type="entry name" value="PIG-X"/>
    <property type="match status" value="1"/>
</dbReference>
<evidence type="ECO:0000256" key="7">
    <source>
        <dbReference type="ARBA" id="ARBA00022989"/>
    </source>
</evidence>
<evidence type="ECO:0000256" key="3">
    <source>
        <dbReference type="ARBA" id="ARBA00010345"/>
    </source>
</evidence>
<name>Q54QP2_DICDI</name>
<dbReference type="PANTHER" id="PTHR28650:SF1">
    <property type="entry name" value="PHOSPHATIDYLINOSITOL-GLYCAN BIOSYNTHESIS CLASS X PROTEIN"/>
    <property type="match status" value="1"/>
</dbReference>
<dbReference type="Pfam" id="PF08320">
    <property type="entry name" value="PIG-X"/>
    <property type="match status" value="1"/>
</dbReference>
<dbReference type="GO" id="GO:0006506">
    <property type="term" value="P:GPI anchor biosynthetic process"/>
    <property type="evidence" value="ECO:0007669"/>
    <property type="project" value="UniProtKB-UniPathway"/>
</dbReference>
<dbReference type="EMBL" id="AAFI02000056">
    <property type="protein sequence ID" value="EAL65625.2"/>
    <property type="molecule type" value="Genomic_DNA"/>
</dbReference>
<keyword evidence="6" id="KW-0256">Endoplasmic reticulum</keyword>
<dbReference type="STRING" id="44689.Q54QP2"/>
<dbReference type="UniPathway" id="UPA00196"/>
<keyword evidence="9" id="KW-0325">Glycoprotein</keyword>
<dbReference type="InterPro" id="IPR013233">
    <property type="entry name" value="PIG-X/PBN1"/>
</dbReference>
<evidence type="ECO:0000256" key="6">
    <source>
        <dbReference type="ARBA" id="ARBA00022824"/>
    </source>
</evidence>
<dbReference type="OMA" id="IHLRYQN"/>
<evidence type="ECO:0000256" key="11">
    <source>
        <dbReference type="SAM" id="SignalP"/>
    </source>
</evidence>
<dbReference type="RefSeq" id="XP_638981.2">
    <property type="nucleotide sequence ID" value="XM_633889.2"/>
</dbReference>
<comment type="pathway">
    <text evidence="2">Glycolipid biosynthesis; glycosylphosphatidylinositol-anchor biosynthesis.</text>
</comment>